<evidence type="ECO:0000256" key="6">
    <source>
        <dbReference type="ARBA" id="ARBA00009800"/>
    </source>
</evidence>
<dbReference type="AlphaFoldDB" id="A0A6B0RDB6"/>
<dbReference type="Pfam" id="PF03662">
    <property type="entry name" value="Glyco_hydro_79n"/>
    <property type="match status" value="1"/>
</dbReference>
<feature type="chain" id="PRO_5025334092" description="4-hydroxybenzoate polyprenyltransferase, mitochondrial" evidence="24">
    <location>
        <begin position="29"/>
        <end position="1119"/>
    </location>
</feature>
<dbReference type="EMBL" id="VBQZ03000043">
    <property type="protein sequence ID" value="MXQ87980.1"/>
    <property type="molecule type" value="Genomic_DNA"/>
</dbReference>
<keyword evidence="7" id="KW-0964">Secreted</keyword>
<feature type="transmembrane region" description="Helical" evidence="23">
    <location>
        <begin position="790"/>
        <end position="809"/>
    </location>
</feature>
<reference evidence="25" key="1">
    <citation type="submission" date="2019-10" db="EMBL/GenBank/DDBJ databases">
        <title>The sequence and de novo assembly of the wild yak genome.</title>
        <authorList>
            <person name="Liu Y."/>
        </authorList>
    </citation>
    <scope>NUCLEOTIDE SEQUENCE [LARGE SCALE GENOMIC DNA]</scope>
    <source>
        <strain evidence="25">WY2019</strain>
    </source>
</reference>
<keyword evidence="13" id="KW-0130">Cell adhesion</keyword>
<dbReference type="GO" id="GO:0005743">
    <property type="term" value="C:mitochondrial inner membrane"/>
    <property type="evidence" value="ECO:0007669"/>
    <property type="project" value="UniProtKB-SubCell"/>
</dbReference>
<dbReference type="GO" id="GO:0005615">
    <property type="term" value="C:extracellular space"/>
    <property type="evidence" value="ECO:0007669"/>
    <property type="project" value="TreeGrafter"/>
</dbReference>
<dbReference type="UniPathway" id="UPA00232"/>
<dbReference type="PANTHER" id="PTHR46145:SF3">
    <property type="entry name" value="HEPARANASE"/>
    <property type="match status" value="1"/>
</dbReference>
<evidence type="ECO:0000256" key="5">
    <source>
        <dbReference type="ARBA" id="ARBA00005985"/>
    </source>
</evidence>
<comment type="catalytic activity">
    <reaction evidence="22">
        <text>an all-trans-polyprenyl diphosphate + 4-hydroxybenzoate = a 4-hydroxy-3-(all-trans-polyprenyl)benzoate + diphosphate</text>
        <dbReference type="Rhea" id="RHEA:44504"/>
        <dbReference type="Rhea" id="RHEA-COMP:9514"/>
        <dbReference type="Rhea" id="RHEA-COMP:9564"/>
        <dbReference type="ChEBI" id="CHEBI:17879"/>
        <dbReference type="ChEBI" id="CHEBI:33019"/>
        <dbReference type="ChEBI" id="CHEBI:58914"/>
        <dbReference type="ChEBI" id="CHEBI:78396"/>
        <dbReference type="EC" id="2.5.1.39"/>
    </reaction>
    <physiologicalReaction direction="left-to-right" evidence="22">
        <dbReference type="Rhea" id="RHEA:44505"/>
    </physiologicalReaction>
</comment>
<comment type="similarity">
    <text evidence="5 23">Belongs to the UbiA prenyltransferase family.</text>
</comment>
<evidence type="ECO:0000256" key="14">
    <source>
        <dbReference type="ARBA" id="ARBA00022989"/>
    </source>
</evidence>
<gene>
    <name evidence="23" type="primary">COQ2</name>
    <name evidence="25" type="ORF">E5288_WYG022491</name>
</gene>
<evidence type="ECO:0000256" key="17">
    <source>
        <dbReference type="ARBA" id="ARBA00023180"/>
    </source>
</evidence>
<dbReference type="FunFam" id="1.20.120.1780:FF:000001">
    <property type="entry name" value="4-hydroxybenzoate octaprenyltransferase"/>
    <property type="match status" value="1"/>
</dbReference>
<comment type="caution">
    <text evidence="25">The sequence shown here is derived from an EMBL/GenBank/DDBJ whole genome shotgun (WGS) entry which is preliminary data.</text>
</comment>
<dbReference type="HAMAP" id="MF_01635">
    <property type="entry name" value="UbiA"/>
    <property type="match status" value="1"/>
</dbReference>
<feature type="transmembrane region" description="Helical" evidence="23">
    <location>
        <begin position="889"/>
        <end position="906"/>
    </location>
</feature>
<comment type="cofactor">
    <cofactor evidence="1 23">
        <name>Mg(2+)</name>
        <dbReference type="ChEBI" id="CHEBI:18420"/>
    </cofactor>
</comment>
<evidence type="ECO:0000256" key="1">
    <source>
        <dbReference type="ARBA" id="ARBA00001946"/>
    </source>
</evidence>
<dbReference type="Gene3D" id="1.20.120.1780">
    <property type="entry name" value="UbiA prenyltransferase"/>
    <property type="match status" value="1"/>
</dbReference>
<evidence type="ECO:0000256" key="21">
    <source>
        <dbReference type="ARBA" id="ARBA00050454"/>
    </source>
</evidence>
<evidence type="ECO:0000256" key="10">
    <source>
        <dbReference type="ARBA" id="ARBA00022692"/>
    </source>
</evidence>
<dbReference type="GO" id="GO:0006744">
    <property type="term" value="P:ubiquinone biosynthetic process"/>
    <property type="evidence" value="ECO:0007669"/>
    <property type="project" value="UniProtKB-UniRule"/>
</dbReference>
<dbReference type="InterPro" id="IPR000537">
    <property type="entry name" value="UbiA_prenyltransferase"/>
</dbReference>
<dbReference type="Proteomes" id="UP000322234">
    <property type="component" value="Unassembled WGS sequence"/>
</dbReference>
<dbReference type="GO" id="GO:0007160">
    <property type="term" value="P:cell-matrix adhesion"/>
    <property type="evidence" value="ECO:0007669"/>
    <property type="project" value="TreeGrafter"/>
</dbReference>
<keyword evidence="17" id="KW-0325">Glycoprotein</keyword>
<dbReference type="FunFam" id="1.10.357.140:FF:000003">
    <property type="entry name" value="4-hydroxybenzoate polyprenyltransferase, mitochondrial"/>
    <property type="match status" value="1"/>
</dbReference>
<comment type="subcellular location">
    <subcellularLocation>
        <location evidence="2">Membrane</location>
        <topology evidence="2">Multi-pass membrane protein</topology>
    </subcellularLocation>
    <subcellularLocation>
        <location evidence="23">Mitochondrion inner membrane</location>
        <topology evidence="23">Multi-pass membrane protein</topology>
        <orientation evidence="23">Matrix side</orientation>
    </subcellularLocation>
    <subcellularLocation>
        <location evidence="3">Secreted</location>
    </subcellularLocation>
</comment>
<dbReference type="Gene3D" id="3.20.20.80">
    <property type="entry name" value="Glycosidases"/>
    <property type="match status" value="1"/>
</dbReference>
<keyword evidence="9 23" id="KW-0831">Ubiquinone biosynthesis</keyword>
<evidence type="ECO:0000256" key="18">
    <source>
        <dbReference type="ARBA" id="ARBA00023229"/>
    </source>
</evidence>
<keyword evidence="8 23" id="KW-0808">Transferase</keyword>
<name>A0A6B0RDB6_9CETA</name>
<dbReference type="InterPro" id="IPR044878">
    <property type="entry name" value="UbiA_sf"/>
</dbReference>
<protein>
    <recommendedName>
        <fullName evidence="23">4-hydroxybenzoate polyprenyltransferase, mitochondrial</fullName>
        <shortName evidence="23">4-HB polyprenyltransferase</shortName>
        <ecNumber evidence="23">2.5.1.39</ecNumber>
    </recommendedName>
    <alternativeName>
        <fullName evidence="23">Para-hydroxybenzoate--polyprenyltransferase</fullName>
        <shortName evidence="23">PHB:PPT</shortName>
        <shortName evidence="23">PHB:polyprenyltransferase</shortName>
    </alternativeName>
</protein>
<evidence type="ECO:0000256" key="13">
    <source>
        <dbReference type="ARBA" id="ARBA00022889"/>
    </source>
</evidence>
<keyword evidence="16" id="KW-1015">Disulfide bond</keyword>
<dbReference type="GO" id="GO:0008299">
    <property type="term" value="P:isoprenoid biosynthetic process"/>
    <property type="evidence" value="ECO:0007669"/>
    <property type="project" value="UniProtKB-UniRule"/>
</dbReference>
<dbReference type="InterPro" id="IPR030470">
    <property type="entry name" value="UbiA_prenylTrfase_CS"/>
</dbReference>
<comment type="pathway">
    <text evidence="4 23">Cofactor biosynthesis; ubiquinone biosynthesis.</text>
</comment>
<keyword evidence="14 23" id="KW-1133">Transmembrane helix</keyword>
<dbReference type="InterPro" id="IPR017853">
    <property type="entry name" value="GH"/>
</dbReference>
<sequence length="1119" mass="124064">MLACRKPGLRPPLLLLLPLLGPLGPCSPGTPAAAAPADDAAELEFFTERPLHLVSPAFLSFTIDANLATDPRFFTFLGSSKLRTLARGLAPAYLRFGGNKGDFLIFDPKKEPAFEERSYWLSQSNQDICKSGSIPSDVEEKLRLEWPFQEQVLLREQYQKKFTNSTYSKHSVDMLYTFASCSGLNLIFGLNALLRTTDMHWDSSNAQLLLDYCSSKNYNISWELGNEPNSFQRKAGIFINGRQLGEDFIEFRKLLGKSAFKNAKLYGPDIGQPRRNTVKMLKSFLKAGGEVIDSVTWHHYYVNGRIATKEDFLNPDILDTFISSVQKTLRIVEKIRPLKKVWLGETSSAFGGGAPFLSNTFAAGFMWLDKLGLSARMGIEVVMRQVLFGAGNYHLVDGNFEPLPDYWLSLLFKKLVGNKVLMASVKGPDRSKLRVYLHCTNTKHPRYKEGDLTLYALNLHNVTKHLELPHDLFNKQVDKYLIKPSGPDGLLSKSVQLNDQILKMVDEQTLPALTEKPLHPGSSLGMPPFSYGFFTPYEDPHPQREFPSLRNSFTALGDRDTFHVTRKDQASGPWGRTGADGHPADVTAQPAADLTLGNDVRPLWVRALPSAMLGACGAGLVRGLRAETQAWLWGTRGRSLALVHAARGLHAANWQPSPGQGPRWRPLSLSAAAVVNSAPRPLQPYLRLMRLDKPIGTWLLYLPCTWSIGLAADPGCLPDWYMLSLFGTGAVLMRGAGCTINDMWDRDYDKKVTRTASRPIAAGDISTFRSFVFLGGQLTLALGVLLCLNYYSIALGAASLLLVATYPLMKRITYWPQLALGLTFNWGALLGWSAVKGSCDPSVCLPLYFSGIMWTLIYDTTYAHQDKKDDALIGLKSTALLFREDTKKWLSGFSVAMLGALSLVGVNSGQTMPYYTALAAVGAHLAHQVSSYGKRKTLKQTSIATLANRGLVYLDLIYYRILDAWQSSTLLNSVLKMNPVVSQPGYSSAVSASSDWQTGTFDCFDDIGICLCGAFFPLCLSCQIASDMNECCLWGSSVAMRTMYRTRYGIPVKWLYDVPDKRAPYPPCISSQHHDRRPQKREAVTQKDGLYCGLECGLPGSLRSSGENCHFLSGFQDER</sequence>
<evidence type="ECO:0000256" key="11">
    <source>
        <dbReference type="ARBA" id="ARBA00022729"/>
    </source>
</evidence>
<keyword evidence="23" id="KW-0496">Mitochondrion</keyword>
<comment type="similarity">
    <text evidence="6">Belongs to the glycosyl hydrolase 79 family.</text>
</comment>
<evidence type="ECO:0000256" key="23">
    <source>
        <dbReference type="HAMAP-Rule" id="MF_03189"/>
    </source>
</evidence>
<keyword evidence="26" id="KW-1185">Reference proteome</keyword>
<evidence type="ECO:0000313" key="25">
    <source>
        <dbReference type="EMBL" id="MXQ87980.1"/>
    </source>
</evidence>
<evidence type="ECO:0000256" key="19">
    <source>
        <dbReference type="ARBA" id="ARBA00036917"/>
    </source>
</evidence>
<evidence type="ECO:0000256" key="20">
    <source>
        <dbReference type="ARBA" id="ARBA00049890"/>
    </source>
</evidence>
<dbReference type="PROSITE" id="PS00943">
    <property type="entry name" value="UBIA"/>
    <property type="match status" value="1"/>
</dbReference>
<comment type="catalytic activity">
    <reaction evidence="20">
        <text>all-trans-decaprenyl diphosphate + 4-hydroxybenzoate = 4-hydroxy-3-(all-trans-decaprenyl)benzoate + diphosphate</text>
        <dbReference type="Rhea" id="RHEA:44564"/>
        <dbReference type="ChEBI" id="CHEBI:17879"/>
        <dbReference type="ChEBI" id="CHEBI:33019"/>
        <dbReference type="ChEBI" id="CHEBI:60721"/>
        <dbReference type="ChEBI" id="CHEBI:84503"/>
        <dbReference type="EC" id="2.5.1.39"/>
    </reaction>
    <physiologicalReaction direction="left-to-right" evidence="20">
        <dbReference type="Rhea" id="RHEA:44565"/>
    </physiologicalReaction>
</comment>
<keyword evidence="11 24" id="KW-0732">Signal</keyword>
<evidence type="ECO:0000256" key="3">
    <source>
        <dbReference type="ARBA" id="ARBA00004613"/>
    </source>
</evidence>
<keyword evidence="12" id="KW-0378">Hydrolase</keyword>
<evidence type="ECO:0000256" key="4">
    <source>
        <dbReference type="ARBA" id="ARBA00004749"/>
    </source>
</evidence>
<evidence type="ECO:0000256" key="2">
    <source>
        <dbReference type="ARBA" id="ARBA00004141"/>
    </source>
</evidence>
<dbReference type="PANTHER" id="PTHR46145">
    <property type="entry name" value="HEPARANASE"/>
    <property type="match status" value="1"/>
</dbReference>
<evidence type="ECO:0000256" key="22">
    <source>
        <dbReference type="ARBA" id="ARBA00051182"/>
    </source>
</evidence>
<organism evidence="25 26">
    <name type="scientific">Bos mutus</name>
    <name type="common">wild yak</name>
    <dbReference type="NCBI Taxonomy" id="72004"/>
    <lineage>
        <taxon>Eukaryota</taxon>
        <taxon>Metazoa</taxon>
        <taxon>Chordata</taxon>
        <taxon>Craniata</taxon>
        <taxon>Vertebrata</taxon>
        <taxon>Euteleostomi</taxon>
        <taxon>Mammalia</taxon>
        <taxon>Eutheria</taxon>
        <taxon>Laurasiatheria</taxon>
        <taxon>Artiodactyla</taxon>
        <taxon>Ruminantia</taxon>
        <taxon>Pecora</taxon>
        <taxon>Bovidae</taxon>
        <taxon>Bovinae</taxon>
        <taxon>Bos</taxon>
    </lineage>
</organism>
<dbReference type="InterPro" id="IPR005199">
    <property type="entry name" value="Glyco_hydro_79"/>
</dbReference>
<dbReference type="GO" id="GO:0031012">
    <property type="term" value="C:extracellular matrix"/>
    <property type="evidence" value="ECO:0007669"/>
    <property type="project" value="TreeGrafter"/>
</dbReference>
<feature type="signal peptide" evidence="24">
    <location>
        <begin position="1"/>
        <end position="28"/>
    </location>
</feature>
<dbReference type="GO" id="GO:0016798">
    <property type="term" value="F:hydrolase activity, acting on glycosyl bonds"/>
    <property type="evidence" value="ECO:0007669"/>
    <property type="project" value="InterPro"/>
</dbReference>
<evidence type="ECO:0000256" key="15">
    <source>
        <dbReference type="ARBA" id="ARBA00023136"/>
    </source>
</evidence>
<accession>A0A6B0RDB6</accession>
<evidence type="ECO:0000256" key="9">
    <source>
        <dbReference type="ARBA" id="ARBA00022688"/>
    </source>
</evidence>
<evidence type="ECO:0000313" key="26">
    <source>
        <dbReference type="Proteomes" id="UP000322234"/>
    </source>
</evidence>
<keyword evidence="18 23" id="KW-0414">Isoprene biosynthesis</keyword>
<evidence type="ECO:0000256" key="16">
    <source>
        <dbReference type="ARBA" id="ARBA00023157"/>
    </source>
</evidence>
<dbReference type="EC" id="2.5.1.39" evidence="23"/>
<proteinExistence type="inferred from homology"/>
<comment type="catalytic activity">
    <reaction evidence="19">
        <text>endohydrolysis of (1-&gt;4)-beta-D-glycosidic bonds of heparan sulfate chains in heparan sulfate proteoglycan.</text>
        <dbReference type="EC" id="3.2.1.166"/>
    </reaction>
</comment>
<dbReference type="Pfam" id="PF01040">
    <property type="entry name" value="UbiA"/>
    <property type="match status" value="1"/>
</dbReference>
<dbReference type="Gene3D" id="1.10.357.140">
    <property type="entry name" value="UbiA prenyltransferase"/>
    <property type="match status" value="1"/>
</dbReference>
<dbReference type="GO" id="GO:0060055">
    <property type="term" value="P:angiogenesis involved in wound healing"/>
    <property type="evidence" value="ECO:0007669"/>
    <property type="project" value="TreeGrafter"/>
</dbReference>
<dbReference type="CDD" id="cd13959">
    <property type="entry name" value="PT_UbiA_COQ2"/>
    <property type="match status" value="1"/>
</dbReference>
<evidence type="ECO:0000256" key="12">
    <source>
        <dbReference type="ARBA" id="ARBA00022801"/>
    </source>
</evidence>
<evidence type="ECO:0000256" key="24">
    <source>
        <dbReference type="SAM" id="SignalP"/>
    </source>
</evidence>
<dbReference type="NCBIfam" id="TIGR01474">
    <property type="entry name" value="ubiA_proteo"/>
    <property type="match status" value="1"/>
</dbReference>
<dbReference type="SUPFAM" id="SSF51445">
    <property type="entry name" value="(Trans)glycosidases"/>
    <property type="match status" value="1"/>
</dbReference>
<keyword evidence="10 23" id="KW-0812">Transmembrane</keyword>
<dbReference type="GO" id="GO:0008412">
    <property type="term" value="F:4-hydroxybenzoate polyprenyltransferase activity"/>
    <property type="evidence" value="ECO:0007669"/>
    <property type="project" value="UniProtKB-EC"/>
</dbReference>
<dbReference type="InterPro" id="IPR006370">
    <property type="entry name" value="HB_polyprenyltransferase-like"/>
</dbReference>
<evidence type="ECO:0000256" key="8">
    <source>
        <dbReference type="ARBA" id="ARBA00022679"/>
    </source>
</evidence>
<comment type="catalytic activity">
    <reaction evidence="21">
        <text>all-trans-nonaprenyl diphosphate + 4-hydroxybenzoate = 4-hydroxy-3-(all-trans-nonaprenyl)benzoate + diphosphate</text>
        <dbReference type="Rhea" id="RHEA:17709"/>
        <dbReference type="ChEBI" id="CHEBI:17879"/>
        <dbReference type="ChEBI" id="CHEBI:33019"/>
        <dbReference type="ChEBI" id="CHEBI:58391"/>
        <dbReference type="ChEBI" id="CHEBI:84502"/>
        <dbReference type="EC" id="2.5.1.39"/>
    </reaction>
    <physiologicalReaction direction="left-to-right" evidence="21">
        <dbReference type="Rhea" id="RHEA:17710"/>
    </physiologicalReaction>
</comment>
<keyword evidence="23" id="KW-0999">Mitochondrion inner membrane</keyword>
<dbReference type="InterPro" id="IPR039653">
    <property type="entry name" value="Prenyltransferase"/>
</dbReference>
<evidence type="ECO:0000256" key="7">
    <source>
        <dbReference type="ARBA" id="ARBA00022525"/>
    </source>
</evidence>
<comment type="function">
    <text evidence="23">Catalyzes the prenylation of para-hydroxybenzoate (PHB) with an all-trans polyprenyl group. Mediates the second step in the final reaction sequence of coenzyme Q (CoQ) biosynthesis, which is the condensation of the polyisoprenoid side chain with PHB, generating the first membrane-bound Q intermediate.</text>
</comment>
<keyword evidence="15 23" id="KW-0472">Membrane</keyword>